<dbReference type="Gene3D" id="3.30.40.10">
    <property type="entry name" value="Zinc/RING finger domain, C3HC4 (zinc finger)"/>
    <property type="match status" value="1"/>
</dbReference>
<evidence type="ECO:0000256" key="11">
    <source>
        <dbReference type="ARBA" id="ARBA00022989"/>
    </source>
</evidence>
<accession>A0ABR2CK42</accession>
<dbReference type="InterPro" id="IPR013083">
    <property type="entry name" value="Znf_RING/FYVE/PHD"/>
</dbReference>
<keyword evidence="5" id="KW-0808">Transferase</keyword>
<dbReference type="SUPFAM" id="SSF57850">
    <property type="entry name" value="RING/U-box"/>
    <property type="match status" value="1"/>
</dbReference>
<evidence type="ECO:0000256" key="13">
    <source>
        <dbReference type="ARBA" id="ARBA00024209"/>
    </source>
</evidence>
<sequence>MNLPWLGLVIVLAIILLVKCCLIIHANNRAIDQINRDRRRRQASYPAVGIMQSWTSNGDLENQLSSDQIVDHIVQREPTQNQHDKTSRSTTNGEEIELRCTADCVICLEEFKDGDSCSVLPNCKHVYHQFCIDQWLAKNRHCPLCRDSVTTDLQRVDSDRNPQRVTTVIMYIEHESTGELLLENPIEHV</sequence>
<evidence type="ECO:0000256" key="3">
    <source>
        <dbReference type="ARBA" id="ARBA00004906"/>
    </source>
</evidence>
<evidence type="ECO:0000256" key="8">
    <source>
        <dbReference type="ARBA" id="ARBA00022771"/>
    </source>
</evidence>
<comment type="subcellular location">
    <subcellularLocation>
        <location evidence="2">Membrane</location>
        <topology evidence="2">Single-pass membrane protein</topology>
    </subcellularLocation>
</comment>
<reference evidence="17 18" key="1">
    <citation type="journal article" date="2024" name="G3 (Bethesda)">
        <title>Genome assembly of Hibiscus sabdariffa L. provides insights into metabolisms of medicinal natural products.</title>
        <authorList>
            <person name="Kim T."/>
        </authorList>
    </citation>
    <scope>NUCLEOTIDE SEQUENCE [LARGE SCALE GENOMIC DNA]</scope>
    <source>
        <strain evidence="17">TK-2024</strain>
        <tissue evidence="17">Old leaves</tissue>
    </source>
</reference>
<evidence type="ECO:0000256" key="7">
    <source>
        <dbReference type="ARBA" id="ARBA00022723"/>
    </source>
</evidence>
<protein>
    <recommendedName>
        <fullName evidence="4">RING-type E3 ubiquitin transferase</fullName>
        <ecNumber evidence="4">2.3.2.27</ecNumber>
    </recommendedName>
</protein>
<keyword evidence="18" id="KW-1185">Reference proteome</keyword>
<evidence type="ECO:0000256" key="14">
    <source>
        <dbReference type="PROSITE-ProRule" id="PRU00175"/>
    </source>
</evidence>
<evidence type="ECO:0000256" key="15">
    <source>
        <dbReference type="SAM" id="Phobius"/>
    </source>
</evidence>
<comment type="caution">
    <text evidence="17">The sequence shown here is derived from an EMBL/GenBank/DDBJ whole genome shotgun (WGS) entry which is preliminary data.</text>
</comment>
<dbReference type="EC" id="2.3.2.27" evidence="4"/>
<evidence type="ECO:0000256" key="1">
    <source>
        <dbReference type="ARBA" id="ARBA00000900"/>
    </source>
</evidence>
<evidence type="ECO:0000256" key="5">
    <source>
        <dbReference type="ARBA" id="ARBA00022679"/>
    </source>
</evidence>
<name>A0ABR2CK42_9ROSI</name>
<evidence type="ECO:0000256" key="2">
    <source>
        <dbReference type="ARBA" id="ARBA00004167"/>
    </source>
</evidence>
<keyword evidence="9" id="KW-0833">Ubl conjugation pathway</keyword>
<comment type="similarity">
    <text evidence="13">Belongs to the RING-type zinc finger family. ATL subfamily.</text>
</comment>
<dbReference type="PANTHER" id="PTHR45768:SF18">
    <property type="entry name" value="RING-H2 FINGER PROTEIN ATL47-RELATED"/>
    <property type="match status" value="1"/>
</dbReference>
<dbReference type="EMBL" id="JBBPBM010000049">
    <property type="protein sequence ID" value="KAK8520028.1"/>
    <property type="molecule type" value="Genomic_DNA"/>
</dbReference>
<keyword evidence="10" id="KW-0862">Zinc</keyword>
<keyword evidence="11 15" id="KW-1133">Transmembrane helix</keyword>
<comment type="catalytic activity">
    <reaction evidence="1">
        <text>S-ubiquitinyl-[E2 ubiquitin-conjugating enzyme]-L-cysteine + [acceptor protein]-L-lysine = [E2 ubiquitin-conjugating enzyme]-L-cysteine + N(6)-ubiquitinyl-[acceptor protein]-L-lysine.</text>
        <dbReference type="EC" id="2.3.2.27"/>
    </reaction>
</comment>
<dbReference type="Proteomes" id="UP001472677">
    <property type="component" value="Unassembled WGS sequence"/>
</dbReference>
<gene>
    <name evidence="17" type="ORF">V6N12_003992</name>
</gene>
<organism evidence="17 18">
    <name type="scientific">Hibiscus sabdariffa</name>
    <name type="common">roselle</name>
    <dbReference type="NCBI Taxonomy" id="183260"/>
    <lineage>
        <taxon>Eukaryota</taxon>
        <taxon>Viridiplantae</taxon>
        <taxon>Streptophyta</taxon>
        <taxon>Embryophyta</taxon>
        <taxon>Tracheophyta</taxon>
        <taxon>Spermatophyta</taxon>
        <taxon>Magnoliopsida</taxon>
        <taxon>eudicotyledons</taxon>
        <taxon>Gunneridae</taxon>
        <taxon>Pentapetalae</taxon>
        <taxon>rosids</taxon>
        <taxon>malvids</taxon>
        <taxon>Malvales</taxon>
        <taxon>Malvaceae</taxon>
        <taxon>Malvoideae</taxon>
        <taxon>Hibiscus</taxon>
    </lineage>
</organism>
<dbReference type="InterPro" id="IPR001841">
    <property type="entry name" value="Znf_RING"/>
</dbReference>
<evidence type="ECO:0000256" key="10">
    <source>
        <dbReference type="ARBA" id="ARBA00022833"/>
    </source>
</evidence>
<keyword evidence="7" id="KW-0479">Metal-binding</keyword>
<dbReference type="Pfam" id="PF13639">
    <property type="entry name" value="zf-RING_2"/>
    <property type="match status" value="1"/>
</dbReference>
<keyword evidence="8 14" id="KW-0863">Zinc-finger</keyword>
<proteinExistence type="inferred from homology"/>
<evidence type="ECO:0000313" key="18">
    <source>
        <dbReference type="Proteomes" id="UP001472677"/>
    </source>
</evidence>
<evidence type="ECO:0000256" key="12">
    <source>
        <dbReference type="ARBA" id="ARBA00023136"/>
    </source>
</evidence>
<evidence type="ECO:0000256" key="4">
    <source>
        <dbReference type="ARBA" id="ARBA00012483"/>
    </source>
</evidence>
<dbReference type="PROSITE" id="PS50089">
    <property type="entry name" value="ZF_RING_2"/>
    <property type="match status" value="1"/>
</dbReference>
<evidence type="ECO:0000259" key="16">
    <source>
        <dbReference type="PROSITE" id="PS50089"/>
    </source>
</evidence>
<feature type="transmembrane region" description="Helical" evidence="15">
    <location>
        <begin position="6"/>
        <end position="26"/>
    </location>
</feature>
<dbReference type="SMART" id="SM00184">
    <property type="entry name" value="RING"/>
    <property type="match status" value="1"/>
</dbReference>
<evidence type="ECO:0000313" key="17">
    <source>
        <dbReference type="EMBL" id="KAK8520028.1"/>
    </source>
</evidence>
<dbReference type="PANTHER" id="PTHR45768">
    <property type="entry name" value="E3 UBIQUITIN-PROTEIN LIGASE RNF13-LIKE"/>
    <property type="match status" value="1"/>
</dbReference>
<comment type="pathway">
    <text evidence="3">Protein modification; protein ubiquitination.</text>
</comment>
<evidence type="ECO:0000256" key="9">
    <source>
        <dbReference type="ARBA" id="ARBA00022786"/>
    </source>
</evidence>
<evidence type="ECO:0000256" key="6">
    <source>
        <dbReference type="ARBA" id="ARBA00022692"/>
    </source>
</evidence>
<keyword evidence="6 15" id="KW-0812">Transmembrane</keyword>
<keyword evidence="12 15" id="KW-0472">Membrane</keyword>
<feature type="domain" description="RING-type" evidence="16">
    <location>
        <begin position="104"/>
        <end position="146"/>
    </location>
</feature>